<name>E6ZZS3_SPORE</name>
<feature type="region of interest" description="Disordered" evidence="1">
    <location>
        <begin position="551"/>
        <end position="579"/>
    </location>
</feature>
<feature type="region of interest" description="Disordered" evidence="1">
    <location>
        <begin position="1463"/>
        <end position="1485"/>
    </location>
</feature>
<dbReference type="Proteomes" id="UP000008867">
    <property type="component" value="Chromosome 5"/>
</dbReference>
<evidence type="ECO:0000313" key="4">
    <source>
        <dbReference type="Proteomes" id="UP000008867"/>
    </source>
</evidence>
<protein>
    <submittedName>
        <fullName evidence="3">Uncharacterized protein</fullName>
    </submittedName>
</protein>
<dbReference type="OrthoDB" id="2546564at2759"/>
<feature type="compositionally biased region" description="Polar residues" evidence="1">
    <location>
        <begin position="553"/>
        <end position="566"/>
    </location>
</feature>
<dbReference type="eggNOG" id="ENOG502R2V7">
    <property type="taxonomic scope" value="Eukaryota"/>
</dbReference>
<dbReference type="VEuPathDB" id="FungiDB:sr10770"/>
<evidence type="ECO:0000256" key="1">
    <source>
        <dbReference type="SAM" id="MobiDB-lite"/>
    </source>
</evidence>
<keyword evidence="2" id="KW-0732">Signal</keyword>
<dbReference type="EMBL" id="FQ311470">
    <property type="protein sequence ID" value="CBQ72753.1"/>
    <property type="molecule type" value="Genomic_DNA"/>
</dbReference>
<feature type="region of interest" description="Disordered" evidence="1">
    <location>
        <begin position="1136"/>
        <end position="1160"/>
    </location>
</feature>
<sequence>MFRALAGRSLLLVALVYLLLWASFYVSAPTQDPALEAYLQNVPHYNNLPIFNLRESPDAIEYSRKKLPAVWLAQPNVHADEPYQVFKHEQGKRKKAKAASHYDTIGVKQKLAEAGVTGEEYGEAAKLLQHGRPFTGTRMGAYTWPQVWSQPASHSVPLTRDSPEWLAIRSRLQENKRIVFHDQGRNTVLGFRILHDGKVDVAIKSLAHGLRKRAFTESGQQLVESSASGTGARQAIDPITTRIAKILQGHPHQSGSQVLRPASADSPRVFTWEQVWSKAYPIELPPAADSKSWLGISTALWRNEKVAVHDVANKKLFGFKVNENGIVEAPVQHYTGDLIKFTHGLHRRDLASLFESTAPDGTPKPAAISSVDTKLEAHIQGRPHYLGYSVLDDAWEDDRSIGHALEKNHAVWLTKSSFRKDVPLEVELLRTDGRRQQMDSHAVRVRDLLHGAKTTRYHFGDAAGYLQFGQPFKKTGVEPVDWQDVWDSKPINVRPNLEPEGWLQIRDKLQQNRHILLHDEGRNLQLAFRLDKAGQVELLINDLKHGIFKRSEASSAKSGSGTSVDSEVSHGTLVKRAPTSSSSRMDAFLHRLIPAGGQKGNEGDKKLYADLLHYNGDPINADIHSEDLGRKALRNYGNFWVYEKLVWQNHIEGNPFHHRFAGSRAAVTERESEAVFAFVQTAKRFGEVHGEVHGEVAAKLAYGAPFPRSRRTPPASWPRALSFDSTTMDIHEARAKLQQFTRIVLDNPATGSRVGFKLDSEGKVLVHKFSSAARNLLKRMYNVRRGTYDWYAMYHQYVAPSEPLTAEAARQMFAGTIHHKGEPVLYVGEFDNGMLNHAISRYGGAWIALRDGTREPIHVDQRNGRGASEWLDLHYHLGRIAQDRASYGDIPALLMHGKPFAPRPSSRFGGYSRPKFTGTAFKNSHLWDLSQRQDLYGMHKYLDDHNYLKGWYPSTSQVFGLRLNKQGAVEIQHLAVLSRPLRKRSDFSSAEGSSSASRSSGAGHLAKRMQGASHPPEGSYEWYGRTYRYKAPTTPFTVDTRESAGTLSRTIYHKGIPVFLADSLPRSQVDHALTQHESAWISGIDDSNAYHRPFLVSRRNDGFRSSGWDKVVQHLQDAKTDRVEYGDTLMYLKHGQPFAPRQPVEAPSSSRSRFSLSRKPKQKAYEAPTWQEVLDKGAEVDMDRVGLPYLRHHLDQHNFLVASTGNPGKRFGVRLDAAGRVELEDLTSLVRHVHKRAVEENVSSLERSSGSHHLAKRMASNDVQPGTYEWYVKGYQHHPRERSTAEAREQLFADTIFHGRVPVLVAEEVDVAKVDRALTDYGAAWITSRDPKGNLREPFYLTPSSVVRDHGHTNIGRYVRAMDQYGRDYGSVAMLLKYGKPFPPQKPTGFLKSAFSNALRRTEGKGAYDLSTSDPYLARQNLRETKRMTGWSPIAGKLYDIRLLDDGKVAFSEFKSAGGRLHRRMELPPGSSTDPVPRPSTDPMSDPSAIEDYVFREHRDVAAPTLTDVERRKFFAGDLHFGGMPMFWPEKDANVLQKIQQARPHYPGYWIVGRFRSDPNRLTATYKELDPSQRGSRNVAEQDLLEELPKMHEYGDAHGRDAMLLKYGPGFARRKGGGRFGSYKTPQWDEAEARAPKVPANTPISDKWDMLHAHNMLAIEDEGSTIMLALEKSGGVVRLIDPRSVALHKRMESSSDPVEQPSSDPLEDPAAIEHYIYPDLSKAHDRPSHPLTGLDRSRFFAGDIHFNGNPVFFPASDPKVPIKTWRAKADYPGYWIVGSPHGEPGTRTAAFMVGGVRGYGNNEALLEHVAAVEHYGQRHDRDTVLLKYGPSFPERQNPGFRRIYKTPNMQQVLGSAPRLTADYPISQKWEMLHRNNMLVIQDQDKKVMYALDRLGKVVDPVGAEIRLRKRTAPKLPTRTIEYFINRRHSDDNSVVPLSDVERRRYFAGDLHHKGVPMFFPEMDEHVLAKVQQARRNYPGYWIVGSSLHDNIIDSATYVPSDRRLSVSRRGADDVLDEFGAMIRYRHMHGEDAQLLTYGPGFPKRRSKIKTWTDVKKTFPSSAATMSDKWSELYRHGMLKTNGKQGAVGYLLDETGHLSHMRLWILPSKYAVPHL</sequence>
<feature type="region of interest" description="Disordered" evidence="1">
    <location>
        <begin position="986"/>
        <end position="1016"/>
    </location>
</feature>
<feature type="compositionally biased region" description="Low complexity" evidence="1">
    <location>
        <begin position="988"/>
        <end position="1003"/>
    </location>
</feature>
<evidence type="ECO:0000256" key="2">
    <source>
        <dbReference type="SAM" id="SignalP"/>
    </source>
</evidence>
<reference evidence="3 4" key="1">
    <citation type="journal article" date="2010" name="Science">
        <title>Pathogenicity determinants in smut fungi revealed by genome comparison.</title>
        <authorList>
            <person name="Schirawski J."/>
            <person name="Mannhaupt G."/>
            <person name="Muench K."/>
            <person name="Brefort T."/>
            <person name="Schipper K."/>
            <person name="Doehlemann G."/>
            <person name="Di Stasio M."/>
            <person name="Roessel N."/>
            <person name="Mendoza-Mendoza A."/>
            <person name="Pester D."/>
            <person name="Mueller O."/>
            <person name="Winterberg B."/>
            <person name="Meyer E."/>
            <person name="Ghareeb H."/>
            <person name="Wollenberg T."/>
            <person name="Muensterkoetter M."/>
            <person name="Wong P."/>
            <person name="Walter M."/>
            <person name="Stukenbrock E."/>
            <person name="Gueldener U."/>
            <person name="Kahmann R."/>
        </authorList>
    </citation>
    <scope>NUCLEOTIDE SEQUENCE [LARGE SCALE GENOMIC DNA]</scope>
    <source>
        <strain evidence="4">SRZ2</strain>
    </source>
</reference>
<gene>
    <name evidence="3" type="ORF">sr10770</name>
</gene>
<feature type="chain" id="PRO_5003215210" evidence="2">
    <location>
        <begin position="28"/>
        <end position="2114"/>
    </location>
</feature>
<dbReference type="HOGENOM" id="CLU_232192_0_0_1"/>
<evidence type="ECO:0000313" key="3">
    <source>
        <dbReference type="EMBL" id="CBQ72753.1"/>
    </source>
</evidence>
<feature type="signal peptide" evidence="2">
    <location>
        <begin position="1"/>
        <end position="27"/>
    </location>
</feature>
<accession>E6ZZS3</accession>
<proteinExistence type="predicted"/>
<organism evidence="3 4">
    <name type="scientific">Sporisorium reilianum (strain SRZ2)</name>
    <name type="common">Maize head smut fungus</name>
    <dbReference type="NCBI Taxonomy" id="999809"/>
    <lineage>
        <taxon>Eukaryota</taxon>
        <taxon>Fungi</taxon>
        <taxon>Dikarya</taxon>
        <taxon>Basidiomycota</taxon>
        <taxon>Ustilaginomycotina</taxon>
        <taxon>Ustilaginomycetes</taxon>
        <taxon>Ustilaginales</taxon>
        <taxon>Ustilaginaceae</taxon>
        <taxon>Sporisorium</taxon>
    </lineage>
</organism>
<keyword evidence="4" id="KW-1185">Reference proteome</keyword>